<dbReference type="CDD" id="cd06785">
    <property type="entry name" value="cpPDZ_HtrA-like"/>
    <property type="match status" value="1"/>
</dbReference>
<dbReference type="InterPro" id="IPR001478">
    <property type="entry name" value="PDZ"/>
</dbReference>
<comment type="catalytic activity">
    <reaction evidence="1">
        <text>Cleavage of non-polar aliphatic amino-acids at the P1 position, with a preference for Val, Ile and Met. At the P2 and P3 positions, Arg is selected most strongly with a secondary preference for other hydrophilic residues.</text>
        <dbReference type="EC" id="3.4.21.108"/>
    </reaction>
</comment>
<dbReference type="InterPro" id="IPR041489">
    <property type="entry name" value="PDZ_6"/>
</dbReference>
<dbReference type="Gene3D" id="2.30.42.10">
    <property type="match status" value="1"/>
</dbReference>
<accession>A0ABM1BNK6</accession>
<dbReference type="SUPFAM" id="SSF50494">
    <property type="entry name" value="Trypsin-like serine proteases"/>
    <property type="match status" value="1"/>
</dbReference>
<dbReference type="GeneID" id="106469650"/>
<evidence type="ECO:0000256" key="7">
    <source>
        <dbReference type="ARBA" id="ARBA00022670"/>
    </source>
</evidence>
<comment type="subcellular location">
    <subcellularLocation>
        <location evidence="3">Mitochondrion intermembrane space</location>
        <topology evidence="3">Single-pass membrane protein</topology>
    </subcellularLocation>
    <subcellularLocation>
        <location evidence="2">Mitochondrion membrane</location>
        <topology evidence="2">Single-pass membrane protein</topology>
    </subcellularLocation>
</comment>
<dbReference type="SUPFAM" id="SSF50156">
    <property type="entry name" value="PDZ domain-like"/>
    <property type="match status" value="1"/>
</dbReference>
<evidence type="ECO:0000256" key="4">
    <source>
        <dbReference type="ARBA" id="ARBA00010541"/>
    </source>
</evidence>
<comment type="similarity">
    <text evidence="4">Belongs to the peptidase S1C family.</text>
</comment>
<keyword evidence="14" id="KW-1133">Transmembrane helix</keyword>
<evidence type="ECO:0000256" key="2">
    <source>
        <dbReference type="ARBA" id="ARBA00004304"/>
    </source>
</evidence>
<evidence type="ECO:0000256" key="5">
    <source>
        <dbReference type="ARBA" id="ARBA00013033"/>
    </source>
</evidence>
<protein>
    <recommendedName>
        <fullName evidence="6">Serine protease HTRA2, mitochondrial</fullName>
        <ecNumber evidence="5">3.4.21.108</ecNumber>
    </recommendedName>
    <alternativeName>
        <fullName evidence="12">High temperature requirement protein A2</fullName>
    </alternativeName>
</protein>
<keyword evidence="7" id="KW-0645">Protease</keyword>
<keyword evidence="16" id="KW-1185">Reference proteome</keyword>
<evidence type="ECO:0000256" key="13">
    <source>
        <dbReference type="ARBA" id="ARBA00035606"/>
    </source>
</evidence>
<dbReference type="Proteomes" id="UP000694941">
    <property type="component" value="Unplaced"/>
</dbReference>
<evidence type="ECO:0000313" key="16">
    <source>
        <dbReference type="Proteomes" id="UP000694941"/>
    </source>
</evidence>
<dbReference type="InterPro" id="IPR001940">
    <property type="entry name" value="Peptidase_S1C"/>
</dbReference>
<evidence type="ECO:0000313" key="17">
    <source>
        <dbReference type="RefSeq" id="XP_013785604.1"/>
    </source>
</evidence>
<dbReference type="InterPro" id="IPR009003">
    <property type="entry name" value="Peptidase_S1_PA"/>
</dbReference>
<feature type="transmembrane region" description="Helical" evidence="14">
    <location>
        <begin position="87"/>
        <end position="105"/>
    </location>
</feature>
<sequence length="475" mass="52219">MFIMVQELKNLCSFLCKKPGNCLFYKRNKLISILVHGNNPSKELRGVFSNGFRNVCKTKTNFDSDAQCGRGKLQQILKLTRTKSMSLGLGFCVGMSLSMGIYSFLKEGNDKIKMPLSLEKIVNHECYSLPCVNAAQNFDLSVGNKKVVSAPPTSPTQGFNFIADVVEKIAPAVVYIEIKGWHPYQKQLMTISNGSGFIVDSKGLILTNAHVVANRSHVTVKLFDGRVFEGQVENIDPHGDLATVRIDAIDLPTLELGQSLKLRPGEWVVAVGSPFSLSNTITAGVISSVHRASKELGLHHKEMDYIQTDAAINFGNSGGPLVNLDGVVVGICNMKVTAGISFAIPSDYAAEFLKHTQEEKKGQFNYHSSKRNEQEHKYYIGITMLTLTPSIILELLQRNPEFPQVQSGVLVWKVVVGSPAHLAGVQPGDIITHINGKAVKSSSDIYKALELNQPLRLTIQRKYNTLSVAVQPHEQ</sequence>
<dbReference type="InterPro" id="IPR036034">
    <property type="entry name" value="PDZ_sf"/>
</dbReference>
<evidence type="ECO:0000256" key="12">
    <source>
        <dbReference type="ARBA" id="ARBA00029644"/>
    </source>
</evidence>
<proteinExistence type="inferred from homology"/>
<keyword evidence="14" id="KW-0472">Membrane</keyword>
<evidence type="ECO:0000256" key="10">
    <source>
        <dbReference type="ARBA" id="ARBA00022946"/>
    </source>
</evidence>
<dbReference type="EC" id="3.4.21.108" evidence="5"/>
<evidence type="ECO:0000256" key="3">
    <source>
        <dbReference type="ARBA" id="ARBA00004375"/>
    </source>
</evidence>
<keyword evidence="9" id="KW-0378">Hydrolase</keyword>
<dbReference type="PROSITE" id="PS50106">
    <property type="entry name" value="PDZ"/>
    <property type="match status" value="1"/>
</dbReference>
<dbReference type="RefSeq" id="XP_013785604.1">
    <property type="nucleotide sequence ID" value="XM_013930150.2"/>
</dbReference>
<keyword evidence="10" id="KW-0809">Transit peptide</keyword>
<evidence type="ECO:0000256" key="14">
    <source>
        <dbReference type="SAM" id="Phobius"/>
    </source>
</evidence>
<dbReference type="Gene3D" id="2.40.10.120">
    <property type="match status" value="1"/>
</dbReference>
<feature type="domain" description="PDZ" evidence="15">
    <location>
        <begin position="408"/>
        <end position="443"/>
    </location>
</feature>
<reference evidence="17" key="1">
    <citation type="submission" date="2025-08" db="UniProtKB">
        <authorList>
            <consortium name="RefSeq"/>
        </authorList>
    </citation>
    <scope>IDENTIFICATION</scope>
    <source>
        <tissue evidence="17">Muscle</tissue>
    </source>
</reference>
<evidence type="ECO:0000256" key="9">
    <source>
        <dbReference type="ARBA" id="ARBA00022801"/>
    </source>
</evidence>
<organism evidence="16 17">
    <name type="scientific">Limulus polyphemus</name>
    <name type="common">Atlantic horseshoe crab</name>
    <dbReference type="NCBI Taxonomy" id="6850"/>
    <lineage>
        <taxon>Eukaryota</taxon>
        <taxon>Metazoa</taxon>
        <taxon>Ecdysozoa</taxon>
        <taxon>Arthropoda</taxon>
        <taxon>Chelicerata</taxon>
        <taxon>Merostomata</taxon>
        <taxon>Xiphosura</taxon>
        <taxon>Limulidae</taxon>
        <taxon>Limulus</taxon>
    </lineage>
</organism>
<dbReference type="PANTHER" id="PTHR22939">
    <property type="entry name" value="SERINE PROTEASE FAMILY S1C HTRA-RELATED"/>
    <property type="match status" value="1"/>
</dbReference>
<gene>
    <name evidence="17" type="primary">LOC106469650</name>
</gene>
<dbReference type="SMART" id="SM00228">
    <property type="entry name" value="PDZ"/>
    <property type="match status" value="1"/>
</dbReference>
<keyword evidence="11" id="KW-0865">Zymogen</keyword>
<evidence type="ECO:0000256" key="6">
    <source>
        <dbReference type="ARBA" id="ARBA00016929"/>
    </source>
</evidence>
<name>A0ABM1BNK6_LIMPO</name>
<evidence type="ECO:0000256" key="1">
    <source>
        <dbReference type="ARBA" id="ARBA00001760"/>
    </source>
</evidence>
<evidence type="ECO:0000256" key="11">
    <source>
        <dbReference type="ARBA" id="ARBA00023145"/>
    </source>
</evidence>
<keyword evidence="14" id="KW-0812">Transmembrane</keyword>
<dbReference type="Pfam" id="PF17820">
    <property type="entry name" value="PDZ_6"/>
    <property type="match status" value="1"/>
</dbReference>
<comment type="function">
    <text evidence="13">Serine protease that shows proteolytic activity against a non-specific substrate beta-casein. Promotes or induces cell death either by direct binding to and inhibition of BIRC proteins (also called inhibitor of apoptosis proteins, IAPs), leading to an increase in caspase activity, or by a BIRC inhibition-independent, caspase-independent and serine protease activity-dependent mechanism. Can antagonize antiapoptotic activity of th/Diap1 by directly inducing the degradation of th/Diap1.</text>
</comment>
<dbReference type="Pfam" id="PF13365">
    <property type="entry name" value="Trypsin_2"/>
    <property type="match status" value="1"/>
</dbReference>
<evidence type="ECO:0000259" key="15">
    <source>
        <dbReference type="PROSITE" id="PS50106"/>
    </source>
</evidence>
<keyword evidence="8" id="KW-0053">Apoptosis</keyword>
<evidence type="ECO:0000256" key="8">
    <source>
        <dbReference type="ARBA" id="ARBA00022703"/>
    </source>
</evidence>
<dbReference type="PANTHER" id="PTHR22939:SF129">
    <property type="entry name" value="SERINE PROTEASE HTRA2, MITOCHONDRIAL"/>
    <property type="match status" value="1"/>
</dbReference>
<dbReference type="PRINTS" id="PR00834">
    <property type="entry name" value="PROTEASES2C"/>
</dbReference>